<dbReference type="Pfam" id="PF08327">
    <property type="entry name" value="AHSA1"/>
    <property type="match status" value="1"/>
</dbReference>
<dbReference type="EMBL" id="ATNL01000012">
    <property type="protein sequence ID" value="KON72332.1"/>
    <property type="molecule type" value="Genomic_DNA"/>
</dbReference>
<dbReference type="Proteomes" id="UP000037387">
    <property type="component" value="Unassembled WGS sequence"/>
</dbReference>
<evidence type="ECO:0000259" key="2">
    <source>
        <dbReference type="Pfam" id="PF08327"/>
    </source>
</evidence>
<feature type="domain" description="Activator of Hsp90 ATPase homologue 1/2-like C-terminal" evidence="2">
    <location>
        <begin position="18"/>
        <end position="156"/>
    </location>
</feature>
<keyword evidence="4" id="KW-1185">Reference proteome</keyword>
<gene>
    <name evidence="3" type="ORF">M768_15280</name>
</gene>
<reference evidence="3 4" key="1">
    <citation type="journal article" date="2015" name="Sci. Rep.">
        <title>Functional and structural properties of a novel cellulosome-like multienzyme complex: efficient glycoside hydrolysis of water-insoluble 7-xylosyl-10-deacetylpaclitaxel.</title>
        <authorList>
            <person name="Dou T.Y."/>
            <person name="Luan H.W."/>
            <person name="Ge G.B."/>
            <person name="Dong M.M."/>
            <person name="Zou H.F."/>
            <person name="He Y.Q."/>
            <person name="Cui P."/>
            <person name="Wang J.Y."/>
            <person name="Hao D.C."/>
            <person name="Yang S.L."/>
            <person name="Yang L."/>
        </authorList>
    </citation>
    <scope>NUCLEOTIDE SEQUENCE [LARGE SCALE GENOMIC DNA]</scope>
    <source>
        <strain evidence="3 4">F16</strain>
    </source>
</reference>
<dbReference type="InterPro" id="IPR013538">
    <property type="entry name" value="ASHA1/2-like_C"/>
</dbReference>
<dbReference type="PATRIC" id="fig|1350482.3.peg.3389"/>
<protein>
    <recommendedName>
        <fullName evidence="2">Activator of Hsp90 ATPase homologue 1/2-like C-terminal domain-containing protein</fullName>
    </recommendedName>
</protein>
<dbReference type="AlphaFoldDB" id="A0A0M0F4K8"/>
<organism evidence="3 4">
    <name type="scientific">Cellulosimicrobium cellulans F16</name>
    <dbReference type="NCBI Taxonomy" id="1350482"/>
    <lineage>
        <taxon>Bacteria</taxon>
        <taxon>Bacillati</taxon>
        <taxon>Actinomycetota</taxon>
        <taxon>Actinomycetes</taxon>
        <taxon>Micrococcales</taxon>
        <taxon>Promicromonosporaceae</taxon>
        <taxon>Cellulosimicrobium</taxon>
    </lineage>
</organism>
<dbReference type="SUPFAM" id="SSF55961">
    <property type="entry name" value="Bet v1-like"/>
    <property type="match status" value="1"/>
</dbReference>
<dbReference type="InterPro" id="IPR023393">
    <property type="entry name" value="START-like_dom_sf"/>
</dbReference>
<accession>A0A0M0F4K8</accession>
<proteinExistence type="inferred from homology"/>
<dbReference type="RefSeq" id="WP_053371291.1">
    <property type="nucleotide sequence ID" value="NZ_KQ435293.1"/>
</dbReference>
<comment type="similarity">
    <text evidence="1">Belongs to the AHA1 family.</text>
</comment>
<evidence type="ECO:0000313" key="4">
    <source>
        <dbReference type="Proteomes" id="UP000037387"/>
    </source>
</evidence>
<evidence type="ECO:0000256" key="1">
    <source>
        <dbReference type="ARBA" id="ARBA00006817"/>
    </source>
</evidence>
<sequence>MTAAGSGRVDEASRLVAAAPRDVYRALVDQDALVAWLPPEGMTGHFERFDLRPGGGYRMVLAYDDPHADPGKTGEGTDVVDVAIVDLVPDRSVVQQVDFASDDPAFTGTMTMTWTVEPAGDGARVTVRATGVPSGISPEDHAAGMASSLAHLDAYVTSRS</sequence>
<name>A0A0M0F4K8_CELCE</name>
<evidence type="ECO:0000313" key="3">
    <source>
        <dbReference type="EMBL" id="KON72332.1"/>
    </source>
</evidence>
<dbReference type="Gene3D" id="3.30.530.20">
    <property type="match status" value="1"/>
</dbReference>
<comment type="caution">
    <text evidence="3">The sequence shown here is derived from an EMBL/GenBank/DDBJ whole genome shotgun (WGS) entry which is preliminary data.</text>
</comment>